<feature type="compositionally biased region" description="Acidic residues" evidence="2">
    <location>
        <begin position="1"/>
        <end position="13"/>
    </location>
</feature>
<feature type="compositionally biased region" description="Polar residues" evidence="2">
    <location>
        <begin position="47"/>
        <end position="63"/>
    </location>
</feature>
<evidence type="ECO:0000313" key="3">
    <source>
        <dbReference type="Proteomes" id="UP000515156"/>
    </source>
</evidence>
<feature type="compositionally biased region" description="Basic and acidic residues" evidence="2">
    <location>
        <begin position="14"/>
        <end position="24"/>
    </location>
</feature>
<evidence type="ECO:0000313" key="4">
    <source>
        <dbReference type="RefSeq" id="XP_030052287.1"/>
    </source>
</evidence>
<dbReference type="KEGG" id="muo:115465731"/>
<dbReference type="AlphaFoldDB" id="A0A6P7X9L6"/>
<feature type="coiled-coil region" evidence="1">
    <location>
        <begin position="329"/>
        <end position="363"/>
    </location>
</feature>
<accession>A0A6P7X9L6</accession>
<proteinExistence type="predicted"/>
<dbReference type="GO" id="GO:0035148">
    <property type="term" value="P:tube formation"/>
    <property type="evidence" value="ECO:0007669"/>
    <property type="project" value="TreeGrafter"/>
</dbReference>
<feature type="compositionally biased region" description="Basic and acidic residues" evidence="2">
    <location>
        <begin position="33"/>
        <end position="46"/>
    </location>
</feature>
<feature type="coiled-coil region" evidence="1">
    <location>
        <begin position="588"/>
        <end position="658"/>
    </location>
</feature>
<dbReference type="Pfam" id="PF15964">
    <property type="entry name" value="CCCAP"/>
    <property type="match status" value="1"/>
</dbReference>
<dbReference type="GO" id="GO:0005813">
    <property type="term" value="C:centrosome"/>
    <property type="evidence" value="ECO:0007669"/>
    <property type="project" value="InterPro"/>
</dbReference>
<protein>
    <submittedName>
        <fullName evidence="4">Serologically defined colon cancer antigen 8</fullName>
    </submittedName>
</protein>
<dbReference type="RefSeq" id="XP_030052287.1">
    <property type="nucleotide sequence ID" value="XM_030196427.1"/>
</dbReference>
<feature type="region of interest" description="Disordered" evidence="2">
    <location>
        <begin position="84"/>
        <end position="108"/>
    </location>
</feature>
<keyword evidence="3" id="KW-1185">Reference proteome</keyword>
<dbReference type="Proteomes" id="UP000515156">
    <property type="component" value="Chromosome 3"/>
</dbReference>
<dbReference type="GO" id="GO:0007098">
    <property type="term" value="P:centrosome cycle"/>
    <property type="evidence" value="ECO:0007669"/>
    <property type="project" value="InterPro"/>
</dbReference>
<feature type="coiled-coil region" evidence="1">
    <location>
        <begin position="403"/>
        <end position="551"/>
    </location>
</feature>
<keyword evidence="1" id="KW-0175">Coiled coil</keyword>
<dbReference type="GO" id="GO:0030010">
    <property type="term" value="P:establishment of cell polarity"/>
    <property type="evidence" value="ECO:0007669"/>
    <property type="project" value="TreeGrafter"/>
</dbReference>
<dbReference type="PANTHER" id="PTHR34343">
    <property type="entry name" value="SEROLOGICALLY DEFINED COLON CANCER ANTIGEN 8"/>
    <property type="match status" value="1"/>
</dbReference>
<feature type="region of interest" description="Disordered" evidence="2">
    <location>
        <begin position="1"/>
        <end position="63"/>
    </location>
</feature>
<organism evidence="3 4">
    <name type="scientific">Microcaecilia unicolor</name>
    <dbReference type="NCBI Taxonomy" id="1415580"/>
    <lineage>
        <taxon>Eukaryota</taxon>
        <taxon>Metazoa</taxon>
        <taxon>Chordata</taxon>
        <taxon>Craniata</taxon>
        <taxon>Vertebrata</taxon>
        <taxon>Euteleostomi</taxon>
        <taxon>Amphibia</taxon>
        <taxon>Gymnophiona</taxon>
        <taxon>Siphonopidae</taxon>
        <taxon>Microcaecilia</taxon>
    </lineage>
</organism>
<dbReference type="OrthoDB" id="10252347at2759"/>
<evidence type="ECO:0000256" key="2">
    <source>
        <dbReference type="SAM" id="MobiDB-lite"/>
    </source>
</evidence>
<name>A0A6P7X9L6_9AMPH</name>
<dbReference type="CTD" id="10806"/>
<dbReference type="GeneID" id="115465731"/>
<evidence type="ECO:0000256" key="1">
    <source>
        <dbReference type="SAM" id="Coils"/>
    </source>
</evidence>
<dbReference type="GO" id="GO:0005814">
    <property type="term" value="C:centriole"/>
    <property type="evidence" value="ECO:0007669"/>
    <property type="project" value="TreeGrafter"/>
</dbReference>
<dbReference type="InParanoid" id="A0A6P7X9L6"/>
<reference evidence="4" key="1">
    <citation type="submission" date="2025-08" db="UniProtKB">
        <authorList>
            <consortium name="RefSeq"/>
        </authorList>
    </citation>
    <scope>IDENTIFICATION</scope>
</reference>
<gene>
    <name evidence="4" type="primary">SDCCAG8</name>
</gene>
<dbReference type="PANTHER" id="PTHR34343:SF1">
    <property type="entry name" value="SEROLOGICALLY DEFINED COLON CANCER ANTIGEN 8"/>
    <property type="match status" value="1"/>
</dbReference>
<feature type="coiled-coil region" evidence="1">
    <location>
        <begin position="242"/>
        <end position="301"/>
    </location>
</feature>
<dbReference type="InterPro" id="IPR031887">
    <property type="entry name" value="SDCCAG8"/>
</dbReference>
<dbReference type="GO" id="GO:0001764">
    <property type="term" value="P:neuron migration"/>
    <property type="evidence" value="ECO:0007669"/>
    <property type="project" value="TreeGrafter"/>
</dbReference>
<dbReference type="FunCoup" id="A0A6P7X9L6">
    <property type="interactions" value="1418"/>
</dbReference>
<sequence>MQDSWDSDVEEHLEEYQRSLRERANTSIQQLKDAIEQRNPKKKESSLEQSAIIPSTEENNTDQAWGELQHSHAVNQLKALLREQEERENKASSPRRRKISPTRASKEADVNVHTLNDLVPIIHDQSQYIHHLEAEVKFCKDELSSMKQRIRVVVLENEELCEAMKSRVLQETMREQTLLDGSASAQNSWIRADDSRTQQAIEQPQLHNTNTLMSGEGKSQIQRVLKQSLLNDNKQHTVDLSASMAALELEKWQQELERLKLLYQAKTETLESQVVSLRKELAESQKSCEDLKLRLKHQESLLEANCANRVSGMCIKCAQQEAVLAKTHANVHMQTIERLTKERDELMDALVTLRGNLKNMQQRESSAYEQVKQAVKMTEEANFEKTKALVHCEQLGNEIIRQRERLERELFAQQDKRAGEKEAIREEMKKEREELSLKVISLSEDVARLEAQLERVMREKNSIENQLQGAQNQLCCQQTEVTKVCGEMRYQLNQAKMMKDEAEKEYRDYRSKANRELEIKDQEIQKLGLELSENNKRLEQVQQDTARSKDECLKLTELLGKSEHQLHLTRLEKDSIQHSLSNDARVLAFQAQQREQELTQKMQQMEAQQDKTVTELDSLLTSQNTFIAKLKEECQTLARKLEQITEKNRSDMEQLNQETEYFQTKLKSVVKRNNELEEQCILHGRTHERMKTRLQQLDKHCQTSAQQLIELLNQQNLLMKEKQGLAEEVRFLKTKLPSIPNPDT</sequence>